<feature type="compositionally biased region" description="Basic and acidic residues" evidence="1">
    <location>
        <begin position="229"/>
        <end position="240"/>
    </location>
</feature>
<proteinExistence type="predicted"/>
<dbReference type="AlphaFoldDB" id="D8LNU9"/>
<dbReference type="Proteomes" id="UP000002630">
    <property type="component" value="Unassembled WGS sequence"/>
</dbReference>
<feature type="region of interest" description="Disordered" evidence="1">
    <location>
        <begin position="312"/>
        <end position="347"/>
    </location>
</feature>
<accession>D8LNU9</accession>
<feature type="compositionally biased region" description="Basic and acidic residues" evidence="1">
    <location>
        <begin position="69"/>
        <end position="81"/>
    </location>
</feature>
<name>D8LNU9_ECTSI</name>
<evidence type="ECO:0000256" key="1">
    <source>
        <dbReference type="SAM" id="MobiDB-lite"/>
    </source>
</evidence>
<feature type="region of interest" description="Disordered" evidence="1">
    <location>
        <begin position="95"/>
        <end position="138"/>
    </location>
</feature>
<sequence>MKLVKKKPRPLRNEEHSRLQEMRLQHAEDVDKATRRRAATLASLTRQAELDREDWARRAKEGASAAGEEALRSEKQRLMKDRDKRIDAAIRRIQRERIENEETSKAEAEKEARVQEESHAQAKRLLAEKQGQWEERHSECTDVLHSLVDTRRELALKSRELTAEQGILSLRVQKAEGANKEGASAARDEEAQVLKEHQELMSESRLRRAELEQKTKDHEAESAGMQARNRSESSRLREEHDERLEALHKEVKEKVASQDDEISSLREAVHTESLRAEHASKMLAKYVKRAAAAADAGAGASHAAAVGVAAPGGGGSGTIATRSPASISAGPRNGTGGSARQTHTRLR</sequence>
<evidence type="ECO:0000313" key="3">
    <source>
        <dbReference type="Proteomes" id="UP000002630"/>
    </source>
</evidence>
<feature type="compositionally biased region" description="Basic and acidic residues" evidence="1">
    <location>
        <begin position="210"/>
        <end position="221"/>
    </location>
</feature>
<reference evidence="2 3" key="1">
    <citation type="journal article" date="2010" name="Nature">
        <title>The Ectocarpus genome and the independent evolution of multicellularity in brown algae.</title>
        <authorList>
            <person name="Cock J.M."/>
            <person name="Sterck L."/>
            <person name="Rouze P."/>
            <person name="Scornet D."/>
            <person name="Allen A.E."/>
            <person name="Amoutzias G."/>
            <person name="Anthouard V."/>
            <person name="Artiguenave F."/>
            <person name="Aury J.M."/>
            <person name="Badger J.H."/>
            <person name="Beszteri B."/>
            <person name="Billiau K."/>
            <person name="Bonnet E."/>
            <person name="Bothwell J.H."/>
            <person name="Bowler C."/>
            <person name="Boyen C."/>
            <person name="Brownlee C."/>
            <person name="Carrano C.J."/>
            <person name="Charrier B."/>
            <person name="Cho G.Y."/>
            <person name="Coelho S.M."/>
            <person name="Collen J."/>
            <person name="Corre E."/>
            <person name="Da Silva C."/>
            <person name="Delage L."/>
            <person name="Delaroque N."/>
            <person name="Dittami S.M."/>
            <person name="Doulbeau S."/>
            <person name="Elias M."/>
            <person name="Farnham G."/>
            <person name="Gachon C.M."/>
            <person name="Gschloessl B."/>
            <person name="Heesch S."/>
            <person name="Jabbari K."/>
            <person name="Jubin C."/>
            <person name="Kawai H."/>
            <person name="Kimura K."/>
            <person name="Kloareg B."/>
            <person name="Kupper F.C."/>
            <person name="Lang D."/>
            <person name="Le Bail A."/>
            <person name="Leblanc C."/>
            <person name="Lerouge P."/>
            <person name="Lohr M."/>
            <person name="Lopez P.J."/>
            <person name="Martens C."/>
            <person name="Maumus F."/>
            <person name="Michel G."/>
            <person name="Miranda-Saavedra D."/>
            <person name="Morales J."/>
            <person name="Moreau H."/>
            <person name="Motomura T."/>
            <person name="Nagasato C."/>
            <person name="Napoli C.A."/>
            <person name="Nelson D.R."/>
            <person name="Nyvall-Collen P."/>
            <person name="Peters A.F."/>
            <person name="Pommier C."/>
            <person name="Potin P."/>
            <person name="Poulain J."/>
            <person name="Quesneville H."/>
            <person name="Read B."/>
            <person name="Rensing S.A."/>
            <person name="Ritter A."/>
            <person name="Rousvoal S."/>
            <person name="Samanta M."/>
            <person name="Samson G."/>
            <person name="Schroeder D.C."/>
            <person name="Segurens B."/>
            <person name="Strittmatter M."/>
            <person name="Tonon T."/>
            <person name="Tregear J.W."/>
            <person name="Valentin K."/>
            <person name="von Dassow P."/>
            <person name="Yamagishi T."/>
            <person name="Van de Peer Y."/>
            <person name="Wincker P."/>
        </authorList>
    </citation>
    <scope>NUCLEOTIDE SEQUENCE [LARGE SCALE GENOMIC DNA]</scope>
    <source>
        <strain evidence="3">Ec32 / CCAP1310/4</strain>
    </source>
</reference>
<feature type="compositionally biased region" description="Basic and acidic residues" evidence="1">
    <location>
        <begin position="48"/>
        <end position="61"/>
    </location>
</feature>
<organism evidence="2 3">
    <name type="scientific">Ectocarpus siliculosus</name>
    <name type="common">Brown alga</name>
    <name type="synonym">Conferva siliculosa</name>
    <dbReference type="NCBI Taxonomy" id="2880"/>
    <lineage>
        <taxon>Eukaryota</taxon>
        <taxon>Sar</taxon>
        <taxon>Stramenopiles</taxon>
        <taxon>Ochrophyta</taxon>
        <taxon>PX clade</taxon>
        <taxon>Phaeophyceae</taxon>
        <taxon>Ectocarpales</taxon>
        <taxon>Ectocarpaceae</taxon>
        <taxon>Ectocarpus</taxon>
    </lineage>
</organism>
<protein>
    <submittedName>
        <fullName evidence="2">Uncharacterized protein</fullName>
    </submittedName>
</protein>
<dbReference type="InParanoid" id="D8LNU9"/>
<feature type="region of interest" description="Disordered" evidence="1">
    <location>
        <begin position="41"/>
        <end position="81"/>
    </location>
</feature>
<evidence type="ECO:0000313" key="2">
    <source>
        <dbReference type="EMBL" id="CBN78309.1"/>
    </source>
</evidence>
<feature type="region of interest" description="Disordered" evidence="1">
    <location>
        <begin position="210"/>
        <end position="240"/>
    </location>
</feature>
<dbReference type="EMBL" id="FN649760">
    <property type="protein sequence ID" value="CBN78309.1"/>
    <property type="molecule type" value="Genomic_DNA"/>
</dbReference>
<gene>
    <name evidence="2" type="ORF">Esi_0005_0221</name>
</gene>
<keyword evidence="3" id="KW-1185">Reference proteome</keyword>